<protein>
    <submittedName>
        <fullName evidence="1">Cap</fullName>
    </submittedName>
</protein>
<accession>A0A8F9XS95</accession>
<evidence type="ECO:0000313" key="1">
    <source>
        <dbReference type="EMBL" id="QYM90079.1"/>
    </source>
</evidence>
<organism evidence="1">
    <name type="scientific">Po-Circo-like virus</name>
    <dbReference type="NCBI Taxonomy" id="1454552"/>
    <lineage>
        <taxon>Viruses</taxon>
        <taxon>Monodnaviria</taxon>
        <taxon>Shotokuvirae</taxon>
        <taxon>Cressdnaviricota</taxon>
        <taxon>Arfiviricetes</taxon>
        <taxon>Rohanvirales</taxon>
        <taxon>Kirkoviridae</taxon>
        <taxon>Aglavirus</taxon>
        <taxon>Aglavirus caranthi</taxon>
    </lineage>
</organism>
<dbReference type="EMBL" id="MW881209">
    <property type="protein sequence ID" value="QYM90079.1"/>
    <property type="molecule type" value="Genomic_DNA"/>
</dbReference>
<reference evidence="1" key="1">
    <citation type="submission" date="2021-04" db="EMBL/GenBank/DDBJ databases">
        <authorList>
            <person name="Song C."/>
            <person name="Liu X."/>
            <person name="Zhang X."/>
        </authorList>
    </citation>
    <scope>NUCLEOTIDE SEQUENCE</scope>
    <source>
        <strain evidence="1">CZQ11</strain>
    </source>
</reference>
<proteinExistence type="predicted"/>
<sequence>MFDPHRTRRSDRRYYTRKGQVLQASRVNAQPVIDQRLVPVYKNYLLSNGLLPAPPPPGPSGSVNVTGLRFDDVGFYFSAMQKYTTPTVNINQQAPNNDGVACLFYITLVGDSFCEFKYVAANGTYSKTIQHNKVCYFVFMDNPNTITSQETLNAVEKATVDAYGGGNVVSFYGPEVSISNAIKLNPRD</sequence>
<name>A0A8F9XS95_9VIRU</name>